<organism evidence="1 2">
    <name type="scientific">Leucocoprinus birnbaumii</name>
    <dbReference type="NCBI Taxonomy" id="56174"/>
    <lineage>
        <taxon>Eukaryota</taxon>
        <taxon>Fungi</taxon>
        <taxon>Dikarya</taxon>
        <taxon>Basidiomycota</taxon>
        <taxon>Agaricomycotina</taxon>
        <taxon>Agaricomycetes</taxon>
        <taxon>Agaricomycetidae</taxon>
        <taxon>Agaricales</taxon>
        <taxon>Agaricineae</taxon>
        <taxon>Agaricaceae</taxon>
        <taxon>Leucocoprinus</taxon>
    </lineage>
</organism>
<proteinExistence type="predicted"/>
<evidence type="ECO:0000313" key="2">
    <source>
        <dbReference type="Proteomes" id="UP001213000"/>
    </source>
</evidence>
<reference evidence="1" key="1">
    <citation type="submission" date="2022-07" db="EMBL/GenBank/DDBJ databases">
        <title>Genome Sequence of Leucocoprinus birnbaumii.</title>
        <authorList>
            <person name="Buettner E."/>
        </authorList>
    </citation>
    <scope>NUCLEOTIDE SEQUENCE</scope>
    <source>
        <strain evidence="1">VT141</strain>
    </source>
</reference>
<dbReference type="Proteomes" id="UP001213000">
    <property type="component" value="Unassembled WGS sequence"/>
</dbReference>
<gene>
    <name evidence="1" type="ORF">NP233_g3803</name>
</gene>
<protein>
    <submittedName>
        <fullName evidence="1">Uncharacterized protein</fullName>
    </submittedName>
</protein>
<accession>A0AAD5YW50</accession>
<dbReference type="AlphaFoldDB" id="A0AAD5YW50"/>
<name>A0AAD5YW50_9AGAR</name>
<comment type="caution">
    <text evidence="1">The sequence shown here is derived from an EMBL/GenBank/DDBJ whole genome shotgun (WGS) entry which is preliminary data.</text>
</comment>
<evidence type="ECO:0000313" key="1">
    <source>
        <dbReference type="EMBL" id="KAJ3571364.1"/>
    </source>
</evidence>
<sequence>MFVRAKLVYTTEFSLDPESGLTSLVLVHLPSAGKNSVEDIGPHLASVGSTLVTLLKEEHDHINFVGNNNEKEGTHFLSSTSSAPSFEELQSTTVITRLSPTPSPSAVHEDQQVYEQGIMCKIYRVDQHYLAFQSFSRFSITEPPIPRPGLTFPEDSVFAHVYKHLHRSEKCIQLWIWSAESCEWISAIRGQEQQFAGKFYQLQWKDTFGASWVRSSK</sequence>
<keyword evidence="2" id="KW-1185">Reference proteome</keyword>
<dbReference type="EMBL" id="JANIEX010000189">
    <property type="protein sequence ID" value="KAJ3571364.1"/>
    <property type="molecule type" value="Genomic_DNA"/>
</dbReference>